<comment type="caution">
    <text evidence="2">The sequence shown here is derived from an EMBL/GenBank/DDBJ whole genome shotgun (WGS) entry which is preliminary data.</text>
</comment>
<dbReference type="Proteomes" id="UP000559027">
    <property type="component" value="Unassembled WGS sequence"/>
</dbReference>
<organism evidence="2 3">
    <name type="scientific">Leucocoprinus leucothites</name>
    <dbReference type="NCBI Taxonomy" id="201217"/>
    <lineage>
        <taxon>Eukaryota</taxon>
        <taxon>Fungi</taxon>
        <taxon>Dikarya</taxon>
        <taxon>Basidiomycota</taxon>
        <taxon>Agaricomycotina</taxon>
        <taxon>Agaricomycetes</taxon>
        <taxon>Agaricomycetidae</taxon>
        <taxon>Agaricales</taxon>
        <taxon>Agaricineae</taxon>
        <taxon>Agaricaceae</taxon>
        <taxon>Leucocoprinus</taxon>
    </lineage>
</organism>
<evidence type="ECO:0000259" key="1">
    <source>
        <dbReference type="Pfam" id="PF13391"/>
    </source>
</evidence>
<proteinExistence type="predicted"/>
<reference evidence="2 3" key="1">
    <citation type="journal article" date="2020" name="ISME J.">
        <title>Uncovering the hidden diversity of litter-decomposition mechanisms in mushroom-forming fungi.</title>
        <authorList>
            <person name="Floudas D."/>
            <person name="Bentzer J."/>
            <person name="Ahren D."/>
            <person name="Johansson T."/>
            <person name="Persson P."/>
            <person name="Tunlid A."/>
        </authorList>
    </citation>
    <scope>NUCLEOTIDE SEQUENCE [LARGE SCALE GENOMIC DNA]</scope>
    <source>
        <strain evidence="2 3">CBS 146.42</strain>
    </source>
</reference>
<dbReference type="AlphaFoldDB" id="A0A8H5CTT9"/>
<protein>
    <recommendedName>
        <fullName evidence="1">HNH nuclease domain-containing protein</fullName>
    </recommendedName>
</protein>
<feature type="domain" description="HNH nuclease" evidence="1">
    <location>
        <begin position="145"/>
        <end position="226"/>
    </location>
</feature>
<keyword evidence="3" id="KW-1185">Reference proteome</keyword>
<dbReference type="InterPro" id="IPR003615">
    <property type="entry name" value="HNH_nuc"/>
</dbReference>
<gene>
    <name evidence="2" type="ORF">D9756_010182</name>
</gene>
<sequence length="244" mass="28031">MPLDRTDSWNSECNIIAYSTEDFGNFFENDEYSTDILVKDVLDIVQLSRDELRGAEARVRLDALLRGMLLHAPNSNGARYIAICLYLAHQRNTVVDIIFPSFFGFLNQVIFSTLSIDDLAQEIESTTRNQKSLIENVAAREGHRCAITHLIEESMEAAHIIPYSLNQFTESSGPELRDSARTWDMLHHWTTLDIKSLVGEKIDTPANVIYMTHDEHFDFGRFKLSLEPDMDEPNQYQVKLHKNH</sequence>
<evidence type="ECO:0000313" key="2">
    <source>
        <dbReference type="EMBL" id="KAF5347946.1"/>
    </source>
</evidence>
<name>A0A8H5CTT9_9AGAR</name>
<dbReference type="OrthoDB" id="3163863at2759"/>
<evidence type="ECO:0000313" key="3">
    <source>
        <dbReference type="Proteomes" id="UP000559027"/>
    </source>
</evidence>
<accession>A0A8H5CTT9</accession>
<dbReference type="Pfam" id="PF13391">
    <property type="entry name" value="HNH_2"/>
    <property type="match status" value="1"/>
</dbReference>
<dbReference type="EMBL" id="JAACJO010000022">
    <property type="protein sequence ID" value="KAF5347946.1"/>
    <property type="molecule type" value="Genomic_DNA"/>
</dbReference>